<gene>
    <name evidence="1" type="ORF">PM001_LOCUS26918</name>
</gene>
<evidence type="ECO:0000313" key="2">
    <source>
        <dbReference type="Proteomes" id="UP001162060"/>
    </source>
</evidence>
<dbReference type="AlphaFoldDB" id="A0AAV1V7M7"/>
<sequence length="51" mass="5834">MQKLKPEQQKGHAWRRFKFAALWAPATSENCSPAVASPIECCLIRKRHVGR</sequence>
<dbReference type="Proteomes" id="UP001162060">
    <property type="component" value="Unassembled WGS sequence"/>
</dbReference>
<accession>A0AAV1V7M7</accession>
<dbReference type="EMBL" id="CAKLBY020000266">
    <property type="protein sequence ID" value="CAK7941768.1"/>
    <property type="molecule type" value="Genomic_DNA"/>
</dbReference>
<proteinExistence type="predicted"/>
<organism evidence="1 2">
    <name type="scientific">Peronospora matthiolae</name>
    <dbReference type="NCBI Taxonomy" id="2874970"/>
    <lineage>
        <taxon>Eukaryota</taxon>
        <taxon>Sar</taxon>
        <taxon>Stramenopiles</taxon>
        <taxon>Oomycota</taxon>
        <taxon>Peronosporomycetes</taxon>
        <taxon>Peronosporales</taxon>
        <taxon>Peronosporaceae</taxon>
        <taxon>Peronospora</taxon>
    </lineage>
</organism>
<reference evidence="1" key="1">
    <citation type="submission" date="2024-01" db="EMBL/GenBank/DDBJ databases">
        <authorList>
            <person name="Webb A."/>
        </authorList>
    </citation>
    <scope>NUCLEOTIDE SEQUENCE</scope>
    <source>
        <strain evidence="1">Pm1</strain>
    </source>
</reference>
<name>A0AAV1V7M7_9STRA</name>
<comment type="caution">
    <text evidence="1">The sequence shown here is derived from an EMBL/GenBank/DDBJ whole genome shotgun (WGS) entry which is preliminary data.</text>
</comment>
<protein>
    <submittedName>
        <fullName evidence="1">Uncharacterized protein</fullName>
    </submittedName>
</protein>
<evidence type="ECO:0000313" key="1">
    <source>
        <dbReference type="EMBL" id="CAK7941768.1"/>
    </source>
</evidence>